<proteinExistence type="predicted"/>
<dbReference type="PANTHER" id="PTHR34775:SF6">
    <property type="entry name" value="TRANSMEMBRANE PROTEIN"/>
    <property type="match status" value="1"/>
</dbReference>
<comment type="caution">
    <text evidence="2">The sequence shown here is derived from an EMBL/GenBank/DDBJ whole genome shotgun (WGS) entry which is preliminary data.</text>
</comment>
<protein>
    <submittedName>
        <fullName evidence="2">Uncharacterized protein</fullName>
    </submittedName>
</protein>
<organism evidence="2 3">
    <name type="scientific">Populus tomentosa</name>
    <name type="common">Chinese white poplar</name>
    <dbReference type="NCBI Taxonomy" id="118781"/>
    <lineage>
        <taxon>Eukaryota</taxon>
        <taxon>Viridiplantae</taxon>
        <taxon>Streptophyta</taxon>
        <taxon>Embryophyta</taxon>
        <taxon>Tracheophyta</taxon>
        <taxon>Spermatophyta</taxon>
        <taxon>Magnoliopsida</taxon>
        <taxon>eudicotyledons</taxon>
        <taxon>Gunneridae</taxon>
        <taxon>Pentapetalae</taxon>
        <taxon>rosids</taxon>
        <taxon>fabids</taxon>
        <taxon>Malpighiales</taxon>
        <taxon>Salicaceae</taxon>
        <taxon>Saliceae</taxon>
        <taxon>Populus</taxon>
    </lineage>
</organism>
<keyword evidence="3" id="KW-1185">Reference proteome</keyword>
<name>A0A8X8DI57_POPTO</name>
<evidence type="ECO:0000313" key="3">
    <source>
        <dbReference type="Proteomes" id="UP000886885"/>
    </source>
</evidence>
<feature type="region of interest" description="Disordered" evidence="1">
    <location>
        <begin position="318"/>
        <end position="347"/>
    </location>
</feature>
<reference evidence="2" key="1">
    <citation type="journal article" date="2020" name="bioRxiv">
        <title>Hybrid origin of Populus tomentosa Carr. identified through genome sequencing and phylogenomic analysis.</title>
        <authorList>
            <person name="An X."/>
            <person name="Gao K."/>
            <person name="Chen Z."/>
            <person name="Li J."/>
            <person name="Yang X."/>
            <person name="Yang X."/>
            <person name="Zhou J."/>
            <person name="Guo T."/>
            <person name="Zhao T."/>
            <person name="Huang S."/>
            <person name="Miao D."/>
            <person name="Khan W.U."/>
            <person name="Rao P."/>
            <person name="Ye M."/>
            <person name="Lei B."/>
            <person name="Liao W."/>
            <person name="Wang J."/>
            <person name="Ji L."/>
            <person name="Li Y."/>
            <person name="Guo B."/>
            <person name="Mustafa N.S."/>
            <person name="Li S."/>
            <person name="Yun Q."/>
            <person name="Keller S.R."/>
            <person name="Mao J."/>
            <person name="Zhang R."/>
            <person name="Strauss S.H."/>
        </authorList>
    </citation>
    <scope>NUCLEOTIDE SEQUENCE</scope>
    <source>
        <strain evidence="2">GM15</strain>
        <tissue evidence="2">Leaf</tissue>
    </source>
</reference>
<evidence type="ECO:0000256" key="1">
    <source>
        <dbReference type="SAM" id="MobiDB-lite"/>
    </source>
</evidence>
<dbReference type="PANTHER" id="PTHR34775">
    <property type="entry name" value="TRANSMEMBRANE PROTEIN"/>
    <property type="match status" value="1"/>
</dbReference>
<sequence>MKSPTPSLVMQAFGNPKNGFHMVQDRLHGFVKDLESGNKNYTLVQNGAGIDEEEMMDYEVMGGDEYDDELGEAVEKQNGESQVLKIVEAEEKETIEGFSEGGETEVKKIIYIEHEEKGEIAKLGSVVETQAGERAPEMITEATTMSGSPFINDGDDSLAMPSSIPENFEKENEVANELVTKEVVDGGIVIACLTLAFHFKRKRNAQKDSSPVVQPSFEPVVVEKCLPMFASEADKNVENIVPFTNSANSMEEKCKVTYQRRVMIESEVINIRSVSMEKGDSLSSCSCAASFLRGLHHGSPSPSYGRFIIEKKIVEKQEGADGENKRDVVTTPVRRSSGIRNRSIVSP</sequence>
<dbReference type="AlphaFoldDB" id="A0A8X8DI57"/>
<feature type="compositionally biased region" description="Basic and acidic residues" evidence="1">
    <location>
        <begin position="318"/>
        <end position="328"/>
    </location>
</feature>
<evidence type="ECO:0000313" key="2">
    <source>
        <dbReference type="EMBL" id="KAG6792390.1"/>
    </source>
</evidence>
<dbReference type="OrthoDB" id="850902at2759"/>
<gene>
    <name evidence="2" type="ORF">POTOM_001538</name>
</gene>
<feature type="compositionally biased region" description="Polar residues" evidence="1">
    <location>
        <begin position="338"/>
        <end position="347"/>
    </location>
</feature>
<dbReference type="Proteomes" id="UP000886885">
    <property type="component" value="Chromosome 1A"/>
</dbReference>
<accession>A0A8X8DI57</accession>
<dbReference type="EMBL" id="JAAWWB010000001">
    <property type="protein sequence ID" value="KAG6792390.1"/>
    <property type="molecule type" value="Genomic_DNA"/>
</dbReference>